<sequence length="68" mass="7776">MYMHIILRFFDLTIEEAGKPTILLFSDVFNAILIFHKKKASQPKVALCYNLPVQMKLCSSRVVAAHPQ</sequence>
<organism evidence="1 2">
    <name type="scientific">Brevibacillus gelatini</name>
    <dbReference type="NCBI Taxonomy" id="1655277"/>
    <lineage>
        <taxon>Bacteria</taxon>
        <taxon>Bacillati</taxon>
        <taxon>Bacillota</taxon>
        <taxon>Bacilli</taxon>
        <taxon>Bacillales</taxon>
        <taxon>Paenibacillaceae</taxon>
        <taxon>Brevibacillus</taxon>
    </lineage>
</organism>
<keyword evidence="2" id="KW-1185">Reference proteome</keyword>
<evidence type="ECO:0000313" key="2">
    <source>
        <dbReference type="Proteomes" id="UP000268829"/>
    </source>
</evidence>
<reference evidence="1 2" key="1">
    <citation type="submission" date="2018-10" db="EMBL/GenBank/DDBJ databases">
        <title>Phylogenomics of Brevibacillus.</title>
        <authorList>
            <person name="Dunlap C."/>
        </authorList>
    </citation>
    <scope>NUCLEOTIDE SEQUENCE [LARGE SCALE GENOMIC DNA]</scope>
    <source>
        <strain evidence="1 2">DSM 100115</strain>
    </source>
</reference>
<dbReference type="AlphaFoldDB" id="A0A3M8AN89"/>
<accession>A0A3M8AN89</accession>
<dbReference type="EMBL" id="RHHS01000058">
    <property type="protein sequence ID" value="RNB52553.1"/>
    <property type="molecule type" value="Genomic_DNA"/>
</dbReference>
<protein>
    <submittedName>
        <fullName evidence="1">Uncharacterized protein</fullName>
    </submittedName>
</protein>
<proteinExistence type="predicted"/>
<dbReference type="Proteomes" id="UP000268829">
    <property type="component" value="Unassembled WGS sequence"/>
</dbReference>
<evidence type="ECO:0000313" key="1">
    <source>
        <dbReference type="EMBL" id="RNB52553.1"/>
    </source>
</evidence>
<name>A0A3M8AN89_9BACL</name>
<gene>
    <name evidence="1" type="ORF">EDM57_21520</name>
</gene>
<comment type="caution">
    <text evidence="1">The sequence shown here is derived from an EMBL/GenBank/DDBJ whole genome shotgun (WGS) entry which is preliminary data.</text>
</comment>